<dbReference type="EMBL" id="JANBPY010002367">
    <property type="protein sequence ID" value="KAJ1955309.1"/>
    <property type="molecule type" value="Genomic_DNA"/>
</dbReference>
<dbReference type="SMART" id="SM00360">
    <property type="entry name" value="RRM"/>
    <property type="match status" value="1"/>
</dbReference>
<evidence type="ECO:0000259" key="3">
    <source>
        <dbReference type="PROSITE" id="PS50102"/>
    </source>
</evidence>
<sequence>MASWTGMALPEEPSPNFVLVEDISSTATEDKVKEFFNFCGTIEGFALRPSLTGKAQEALIRFEKDSAAKTAVLLSNAMIEEQPIEVKYYYSEFNTPDSPAAPKDTKAADPEDERSIGEAAELLKNQDMPQEDKPKTSIIHEILAKGYLLSERIVGKAHEYDSKYGLTEKAQTMVNQAKQGALALDQRLKVSENIKQIDEKYKLHDKVTNLTTQASNLGNQALGTSAGQTIVNALQQAKEQGTQTYQESVKLAEEMKRHEQPGVGTSAAAAVPEPSPSTQ</sequence>
<dbReference type="Proteomes" id="UP001150925">
    <property type="component" value="Unassembled WGS sequence"/>
</dbReference>
<accession>A0A9W8AII4</accession>
<gene>
    <name evidence="4" type="primary">vip1</name>
    <name evidence="4" type="ORF">IWQ62_005560</name>
</gene>
<name>A0A9W8AII4_9FUNG</name>
<evidence type="ECO:0000256" key="1">
    <source>
        <dbReference type="PROSITE-ProRule" id="PRU00176"/>
    </source>
</evidence>
<dbReference type="InterPro" id="IPR035979">
    <property type="entry name" value="RBD_domain_sf"/>
</dbReference>
<dbReference type="AlphaFoldDB" id="A0A9W8AII4"/>
<reference evidence="4" key="1">
    <citation type="submission" date="2022-07" db="EMBL/GenBank/DDBJ databases">
        <title>Phylogenomic reconstructions and comparative analyses of Kickxellomycotina fungi.</title>
        <authorList>
            <person name="Reynolds N.K."/>
            <person name="Stajich J.E."/>
            <person name="Barry K."/>
            <person name="Grigoriev I.V."/>
            <person name="Crous P."/>
            <person name="Smith M.E."/>
        </authorList>
    </citation>
    <scope>NUCLEOTIDE SEQUENCE</scope>
    <source>
        <strain evidence="4">RSA 1196</strain>
    </source>
</reference>
<dbReference type="Gene3D" id="3.30.70.330">
    <property type="match status" value="1"/>
</dbReference>
<proteinExistence type="predicted"/>
<dbReference type="InterPro" id="IPR012677">
    <property type="entry name" value="Nucleotide-bd_a/b_plait_sf"/>
</dbReference>
<dbReference type="InterPro" id="IPR000504">
    <property type="entry name" value="RRM_dom"/>
</dbReference>
<protein>
    <submittedName>
        <fullName evidence="4">Protein vip1</fullName>
    </submittedName>
</protein>
<dbReference type="PANTHER" id="PTHR32343">
    <property type="entry name" value="SERINE/ARGININE-RICH SPLICING FACTOR"/>
    <property type="match status" value="1"/>
</dbReference>
<keyword evidence="5" id="KW-1185">Reference proteome</keyword>
<dbReference type="OrthoDB" id="7763451at2759"/>
<dbReference type="Pfam" id="PF00076">
    <property type="entry name" value="RRM_1"/>
    <property type="match status" value="1"/>
</dbReference>
<dbReference type="GO" id="GO:0003723">
    <property type="term" value="F:RNA binding"/>
    <property type="evidence" value="ECO:0007669"/>
    <property type="project" value="UniProtKB-UniRule"/>
</dbReference>
<feature type="region of interest" description="Disordered" evidence="2">
    <location>
        <begin position="254"/>
        <end position="279"/>
    </location>
</feature>
<comment type="caution">
    <text evidence="4">The sequence shown here is derived from an EMBL/GenBank/DDBJ whole genome shotgun (WGS) entry which is preliminary data.</text>
</comment>
<feature type="compositionally biased region" description="Low complexity" evidence="2">
    <location>
        <begin position="266"/>
        <end position="279"/>
    </location>
</feature>
<keyword evidence="1" id="KW-0694">RNA-binding</keyword>
<evidence type="ECO:0000313" key="4">
    <source>
        <dbReference type="EMBL" id="KAJ1955309.1"/>
    </source>
</evidence>
<organism evidence="4 5">
    <name type="scientific">Dispira parvispora</name>
    <dbReference type="NCBI Taxonomy" id="1520584"/>
    <lineage>
        <taxon>Eukaryota</taxon>
        <taxon>Fungi</taxon>
        <taxon>Fungi incertae sedis</taxon>
        <taxon>Zoopagomycota</taxon>
        <taxon>Kickxellomycotina</taxon>
        <taxon>Dimargaritomycetes</taxon>
        <taxon>Dimargaritales</taxon>
        <taxon>Dimargaritaceae</taxon>
        <taxon>Dispira</taxon>
    </lineage>
</organism>
<evidence type="ECO:0000313" key="5">
    <source>
        <dbReference type="Proteomes" id="UP001150925"/>
    </source>
</evidence>
<feature type="domain" description="RRM" evidence="3">
    <location>
        <begin position="16"/>
        <end position="91"/>
    </location>
</feature>
<dbReference type="PROSITE" id="PS50102">
    <property type="entry name" value="RRM"/>
    <property type="match status" value="1"/>
</dbReference>
<dbReference type="SUPFAM" id="SSF54928">
    <property type="entry name" value="RNA-binding domain, RBD"/>
    <property type="match status" value="1"/>
</dbReference>
<evidence type="ECO:0000256" key="2">
    <source>
        <dbReference type="SAM" id="MobiDB-lite"/>
    </source>
</evidence>
<dbReference type="PANTHER" id="PTHR32343:SF10">
    <property type="entry name" value="RNA-BINDING REGION RNP-1 DOMAIN-CONTAINING PROTEIN"/>
    <property type="match status" value="1"/>
</dbReference>